<protein>
    <submittedName>
        <fullName evidence="2">Excinuclease ABC, C subunit-like</fullName>
    </submittedName>
</protein>
<proteinExistence type="predicted"/>
<dbReference type="PANTHER" id="PTHR34477:SF5">
    <property type="entry name" value="BSL5627 PROTEIN"/>
    <property type="match status" value="1"/>
</dbReference>
<dbReference type="SUPFAM" id="SSF82771">
    <property type="entry name" value="GIY-YIG endonuclease"/>
    <property type="match status" value="1"/>
</dbReference>
<dbReference type="Gene3D" id="3.40.1440.10">
    <property type="entry name" value="GIY-YIG endonuclease"/>
    <property type="match status" value="1"/>
</dbReference>
<dbReference type="PROSITE" id="PS50164">
    <property type="entry name" value="GIY_YIG"/>
    <property type="match status" value="1"/>
</dbReference>
<gene>
    <name evidence="2" type="ORF">MNBD_BACTEROID03-1175</name>
</gene>
<reference evidence="2" key="1">
    <citation type="submission" date="2018-06" db="EMBL/GenBank/DDBJ databases">
        <authorList>
            <person name="Zhirakovskaya E."/>
        </authorList>
    </citation>
    <scope>NUCLEOTIDE SEQUENCE</scope>
</reference>
<name>A0A3B0TFN7_9ZZZZ</name>
<organism evidence="2">
    <name type="scientific">hydrothermal vent metagenome</name>
    <dbReference type="NCBI Taxonomy" id="652676"/>
    <lineage>
        <taxon>unclassified sequences</taxon>
        <taxon>metagenomes</taxon>
        <taxon>ecological metagenomes</taxon>
    </lineage>
</organism>
<dbReference type="InterPro" id="IPR035901">
    <property type="entry name" value="GIY-YIG_endonuc_sf"/>
</dbReference>
<dbReference type="EMBL" id="UOEL01000081">
    <property type="protein sequence ID" value="VAW12157.1"/>
    <property type="molecule type" value="Genomic_DNA"/>
</dbReference>
<evidence type="ECO:0000259" key="1">
    <source>
        <dbReference type="PROSITE" id="PS50164"/>
    </source>
</evidence>
<dbReference type="CDD" id="cd10448">
    <property type="entry name" value="GIY-YIG_unchar_3"/>
    <property type="match status" value="1"/>
</dbReference>
<evidence type="ECO:0000313" key="2">
    <source>
        <dbReference type="EMBL" id="VAW12157.1"/>
    </source>
</evidence>
<feature type="domain" description="GIY-YIG" evidence="1">
    <location>
        <begin position="4"/>
        <end position="81"/>
    </location>
</feature>
<accession>A0A3B0TFN7</accession>
<dbReference type="PANTHER" id="PTHR34477">
    <property type="entry name" value="UPF0213 PROTEIN YHBQ"/>
    <property type="match status" value="1"/>
</dbReference>
<dbReference type="InterPro" id="IPR050190">
    <property type="entry name" value="UPF0213_domain"/>
</dbReference>
<dbReference type="AlphaFoldDB" id="A0A3B0TFN7"/>
<dbReference type="Pfam" id="PF01541">
    <property type="entry name" value="GIY-YIG"/>
    <property type="match status" value="1"/>
</dbReference>
<sequence length="97" mass="11919">MDGIDFYVYIITNKKLGTIYIGYSNDMKNRMIRHKSGNGSVFAKRYNLDKLVYYEKYKFPNVAIKREKQLKKWKRQWKINLINDFNPNWEDLTYFFE</sequence>
<dbReference type="InterPro" id="IPR000305">
    <property type="entry name" value="GIY-YIG_endonuc"/>
</dbReference>